<gene>
    <name evidence="2" type="ORF">GALL_443940</name>
</gene>
<dbReference type="AlphaFoldDB" id="A0A1J5Q1T2"/>
<accession>A0A1J5Q1T2</accession>
<proteinExistence type="predicted"/>
<dbReference type="CDD" id="cd12108">
    <property type="entry name" value="Hr-like"/>
    <property type="match status" value="1"/>
</dbReference>
<reference evidence="2" key="1">
    <citation type="submission" date="2016-10" db="EMBL/GenBank/DDBJ databases">
        <title>Sequence of Gallionella enrichment culture.</title>
        <authorList>
            <person name="Poehlein A."/>
            <person name="Muehling M."/>
            <person name="Daniel R."/>
        </authorList>
    </citation>
    <scope>NUCLEOTIDE SEQUENCE</scope>
</reference>
<evidence type="ECO:0000313" key="2">
    <source>
        <dbReference type="EMBL" id="OIQ73967.1"/>
    </source>
</evidence>
<evidence type="ECO:0000259" key="1">
    <source>
        <dbReference type="Pfam" id="PF01814"/>
    </source>
</evidence>
<protein>
    <recommendedName>
        <fullName evidence="1">Hemerythrin-like domain-containing protein</fullName>
    </recommendedName>
</protein>
<feature type="domain" description="Hemerythrin-like" evidence="1">
    <location>
        <begin position="16"/>
        <end position="153"/>
    </location>
</feature>
<comment type="caution">
    <text evidence="2">The sequence shown here is derived from an EMBL/GenBank/DDBJ whole genome shotgun (WGS) entry which is preliminary data.</text>
</comment>
<sequence>MLLSDDMPAAGFDQPYALLLGCHSRIERVDRLLTRLLAHVRQHGCNVEAKQAAAKVRRYFDLAAPLHHEDEELHVFPLLRNRGGAEFASLLDGLETDHQDLAALWPPIRQWLQEVEAGGAQAADPGVSDTAERFCAVHAAHIALENTRIFPAAQSLAGAAELAAMGRDMAARRGVEWPRAAGNGVGGDEKTARATKIHVGAVAD</sequence>
<dbReference type="Gene3D" id="1.20.120.520">
    <property type="entry name" value="nmb1532 protein domain like"/>
    <property type="match status" value="1"/>
</dbReference>
<dbReference type="Pfam" id="PF01814">
    <property type="entry name" value="Hemerythrin"/>
    <property type="match status" value="1"/>
</dbReference>
<dbReference type="EMBL" id="MLJW01002673">
    <property type="protein sequence ID" value="OIQ73967.1"/>
    <property type="molecule type" value="Genomic_DNA"/>
</dbReference>
<name>A0A1J5Q1T2_9ZZZZ</name>
<organism evidence="2">
    <name type="scientific">mine drainage metagenome</name>
    <dbReference type="NCBI Taxonomy" id="410659"/>
    <lineage>
        <taxon>unclassified sequences</taxon>
        <taxon>metagenomes</taxon>
        <taxon>ecological metagenomes</taxon>
    </lineage>
</organism>
<dbReference type="InterPro" id="IPR012312">
    <property type="entry name" value="Hemerythrin-like"/>
</dbReference>